<dbReference type="Proteomes" id="UP001177023">
    <property type="component" value="Unassembled WGS sequence"/>
</dbReference>
<name>A0AA36CZ98_9BILA</name>
<comment type="caution">
    <text evidence="2">The sequence shown here is derived from an EMBL/GenBank/DDBJ whole genome shotgun (WGS) entry which is preliminary data.</text>
</comment>
<feature type="region of interest" description="Disordered" evidence="1">
    <location>
        <begin position="1"/>
        <end position="20"/>
    </location>
</feature>
<dbReference type="AlphaFoldDB" id="A0AA36CZ98"/>
<proteinExistence type="predicted"/>
<feature type="non-terminal residue" evidence="2">
    <location>
        <position position="82"/>
    </location>
</feature>
<gene>
    <name evidence="2" type="ORF">MSPICULIGERA_LOCUS16087</name>
</gene>
<reference evidence="2" key="1">
    <citation type="submission" date="2023-06" db="EMBL/GenBank/DDBJ databases">
        <authorList>
            <person name="Delattre M."/>
        </authorList>
    </citation>
    <scope>NUCLEOTIDE SEQUENCE</scope>
    <source>
        <strain evidence="2">AF72</strain>
    </source>
</reference>
<evidence type="ECO:0000313" key="3">
    <source>
        <dbReference type="Proteomes" id="UP001177023"/>
    </source>
</evidence>
<sequence length="82" mass="9027">MTSANLPELATRKSTGKPNATILRNLTENLPNFNKAKAQKLMLGGAANLGEIFRGTPEKLGEYLPDDGDTLSLLFNYNFRDQ</sequence>
<evidence type="ECO:0000313" key="2">
    <source>
        <dbReference type="EMBL" id="CAJ0577821.1"/>
    </source>
</evidence>
<keyword evidence="3" id="KW-1185">Reference proteome</keyword>
<protein>
    <submittedName>
        <fullName evidence="2">Uncharacterized protein</fullName>
    </submittedName>
</protein>
<accession>A0AA36CZ98</accession>
<evidence type="ECO:0000256" key="1">
    <source>
        <dbReference type="SAM" id="MobiDB-lite"/>
    </source>
</evidence>
<organism evidence="2 3">
    <name type="scientific">Mesorhabditis spiculigera</name>
    <dbReference type="NCBI Taxonomy" id="96644"/>
    <lineage>
        <taxon>Eukaryota</taxon>
        <taxon>Metazoa</taxon>
        <taxon>Ecdysozoa</taxon>
        <taxon>Nematoda</taxon>
        <taxon>Chromadorea</taxon>
        <taxon>Rhabditida</taxon>
        <taxon>Rhabditina</taxon>
        <taxon>Rhabditomorpha</taxon>
        <taxon>Rhabditoidea</taxon>
        <taxon>Rhabditidae</taxon>
        <taxon>Mesorhabditinae</taxon>
        <taxon>Mesorhabditis</taxon>
    </lineage>
</organism>
<dbReference type="EMBL" id="CATQJA010002652">
    <property type="protein sequence ID" value="CAJ0577821.1"/>
    <property type="molecule type" value="Genomic_DNA"/>
</dbReference>